<dbReference type="EMBL" id="JACHNH010000001">
    <property type="protein sequence ID" value="MBB4762949.1"/>
    <property type="molecule type" value="Genomic_DNA"/>
</dbReference>
<dbReference type="Gene3D" id="3.40.50.360">
    <property type="match status" value="1"/>
</dbReference>
<comment type="caution">
    <text evidence="2">The sequence shown here is derived from an EMBL/GenBank/DDBJ whole genome shotgun (WGS) entry which is preliminary data.</text>
</comment>
<name>A0A7W7MR03_9ACTN</name>
<reference evidence="2 3" key="1">
    <citation type="submission" date="2020-08" db="EMBL/GenBank/DDBJ databases">
        <title>Sequencing the genomes of 1000 actinobacteria strains.</title>
        <authorList>
            <person name="Klenk H.-P."/>
        </authorList>
    </citation>
    <scope>NUCLEOTIDE SEQUENCE [LARGE SCALE GENOMIC DNA]</scope>
    <source>
        <strain evidence="2 3">DSM 43149</strain>
    </source>
</reference>
<gene>
    <name evidence="2" type="ORF">BJ971_003505</name>
</gene>
<dbReference type="InterPro" id="IPR029039">
    <property type="entry name" value="Flavoprotein-like_sf"/>
</dbReference>
<accession>A0A7W7MR03</accession>
<dbReference type="PROSITE" id="PS50902">
    <property type="entry name" value="FLAVODOXIN_LIKE"/>
    <property type="match status" value="1"/>
</dbReference>
<sequence>MKALIVYESMFGNTEKIARAVADGLGDAFDVVVADVGGRPALADVDLLVAGAPTHAFGMSRPGTRADAARQDGARPGAAAVGLREYLDDAPMLPGIAAAAFDTKIDKPFLPGSAARRAHRRMRRLGCRMMLAPESFRVSGTPGPLAAGELERARRWAGSLASAVAERHGV</sequence>
<dbReference type="PROSITE" id="PS00201">
    <property type="entry name" value="FLAVODOXIN"/>
    <property type="match status" value="1"/>
</dbReference>
<evidence type="ECO:0000259" key="1">
    <source>
        <dbReference type="PROSITE" id="PS50902"/>
    </source>
</evidence>
<organism evidence="2 3">
    <name type="scientific">Actinoplanes digitatis</name>
    <dbReference type="NCBI Taxonomy" id="1868"/>
    <lineage>
        <taxon>Bacteria</taxon>
        <taxon>Bacillati</taxon>
        <taxon>Actinomycetota</taxon>
        <taxon>Actinomycetes</taxon>
        <taxon>Micromonosporales</taxon>
        <taxon>Micromonosporaceae</taxon>
        <taxon>Actinoplanes</taxon>
    </lineage>
</organism>
<dbReference type="GO" id="GO:0009055">
    <property type="term" value="F:electron transfer activity"/>
    <property type="evidence" value="ECO:0007669"/>
    <property type="project" value="InterPro"/>
</dbReference>
<dbReference type="AlphaFoldDB" id="A0A7W7MR03"/>
<dbReference type="GO" id="GO:0010181">
    <property type="term" value="F:FMN binding"/>
    <property type="evidence" value="ECO:0007669"/>
    <property type="project" value="InterPro"/>
</dbReference>
<keyword evidence="3" id="KW-1185">Reference proteome</keyword>
<dbReference type="SUPFAM" id="SSF52218">
    <property type="entry name" value="Flavoproteins"/>
    <property type="match status" value="1"/>
</dbReference>
<proteinExistence type="predicted"/>
<evidence type="ECO:0000313" key="3">
    <source>
        <dbReference type="Proteomes" id="UP000578112"/>
    </source>
</evidence>
<protein>
    <recommendedName>
        <fullName evidence="1">Flavodoxin-like domain-containing protein</fullName>
    </recommendedName>
</protein>
<dbReference type="InterPro" id="IPR008254">
    <property type="entry name" value="Flavodoxin/NO_synth"/>
</dbReference>
<dbReference type="RefSeq" id="WP_184994324.1">
    <property type="nucleotide sequence ID" value="NZ_BOMK01000004.1"/>
</dbReference>
<dbReference type="InterPro" id="IPR001226">
    <property type="entry name" value="Flavodoxin_CS"/>
</dbReference>
<feature type="domain" description="Flavodoxin-like" evidence="1">
    <location>
        <begin position="3"/>
        <end position="161"/>
    </location>
</feature>
<evidence type="ECO:0000313" key="2">
    <source>
        <dbReference type="EMBL" id="MBB4762949.1"/>
    </source>
</evidence>
<dbReference type="Proteomes" id="UP000578112">
    <property type="component" value="Unassembled WGS sequence"/>
</dbReference>
<dbReference type="Pfam" id="PF00258">
    <property type="entry name" value="Flavodoxin_1"/>
    <property type="match status" value="1"/>
</dbReference>